<dbReference type="InterPro" id="IPR050464">
    <property type="entry name" value="Zeta_carotene_desat/Oxidored"/>
</dbReference>
<dbReference type="InterPro" id="IPR017830">
    <property type="entry name" value="SQase_HpnE"/>
</dbReference>
<protein>
    <recommendedName>
        <fullName evidence="1">Amine oxidase domain-containing protein</fullName>
    </recommendedName>
</protein>
<evidence type="ECO:0000313" key="2">
    <source>
        <dbReference type="EMBL" id="PZO90713.1"/>
    </source>
</evidence>
<dbReference type="Gene3D" id="3.50.50.60">
    <property type="entry name" value="FAD/NAD(P)-binding domain"/>
    <property type="match status" value="2"/>
</dbReference>
<dbReference type="PANTHER" id="PTHR42923:SF47">
    <property type="entry name" value="BLR3003 PROTEIN"/>
    <property type="match status" value="1"/>
</dbReference>
<reference evidence="2 3" key="1">
    <citation type="submission" date="2017-08" db="EMBL/GenBank/DDBJ databases">
        <title>Infants hospitalized years apart are colonized by the same room-sourced microbial strains.</title>
        <authorList>
            <person name="Brooks B."/>
            <person name="Olm M.R."/>
            <person name="Firek B.A."/>
            <person name="Baker R."/>
            <person name="Thomas B.C."/>
            <person name="Morowitz M.J."/>
            <person name="Banfield J.F."/>
        </authorList>
    </citation>
    <scope>NUCLEOTIDE SEQUENCE [LARGE SCALE GENOMIC DNA]</scope>
    <source>
        <strain evidence="2">S2_018_000_R2_101</strain>
    </source>
</reference>
<evidence type="ECO:0000313" key="3">
    <source>
        <dbReference type="Proteomes" id="UP000249066"/>
    </source>
</evidence>
<dbReference type="SUPFAM" id="SSF51905">
    <property type="entry name" value="FAD/NAD(P)-binding domain"/>
    <property type="match status" value="1"/>
</dbReference>
<dbReference type="AlphaFoldDB" id="A0A2W5A8T2"/>
<comment type="caution">
    <text evidence="2">The sequence shown here is derived from an EMBL/GenBank/DDBJ whole genome shotgun (WGS) entry which is preliminary data.</text>
</comment>
<dbReference type="GO" id="GO:0016491">
    <property type="term" value="F:oxidoreductase activity"/>
    <property type="evidence" value="ECO:0007669"/>
    <property type="project" value="InterPro"/>
</dbReference>
<dbReference type="Pfam" id="PF01593">
    <property type="entry name" value="Amino_oxidase"/>
    <property type="match status" value="1"/>
</dbReference>
<organism evidence="2 3">
    <name type="scientific">Sphingomonas sanxanigenens</name>
    <dbReference type="NCBI Taxonomy" id="397260"/>
    <lineage>
        <taxon>Bacteria</taxon>
        <taxon>Pseudomonadati</taxon>
        <taxon>Pseudomonadota</taxon>
        <taxon>Alphaproteobacteria</taxon>
        <taxon>Sphingomonadales</taxon>
        <taxon>Sphingomonadaceae</taxon>
        <taxon>Sphingomonas</taxon>
    </lineage>
</organism>
<dbReference type="Proteomes" id="UP000249066">
    <property type="component" value="Unassembled WGS sequence"/>
</dbReference>
<sequence>MNFARATIAGAGLAGLSAAVRLSEAGLGVAISDSAAQAGGRCRSYHDPQLGLTIDNGNHLVLAGNDGVARFRRTVGAEAPLSGPERADFAFADLGTGARWTVRMNGGRLPWWVAMPSRRVPGTRLRDYLALSPLLAKDGGARVGDRIATRGALWDRLLGPVLLAVLNTPPDKGSAALTANVLRETLGRGGRAMLPRIAEPSLAAAFVDPATRWLAAHGAPVALGRRLRAVEADGDRVKALVWSDGRQEVAGDEAVILAVPPWVASTLLPEIPSPDRFHAIVNGHFAMPAPAAAPAMLGLIGGSAEWVFAFPDRISVTVSAADAIVDEDREALARRFWADICAAYRIDAPMPAWQIVKEKRATFAAAPDQEPKRPVARTRWRNLFLAGDWTDTGLPATIEGAIRSGETAAGLVITASTG</sequence>
<feature type="domain" description="Amine oxidase" evidence="1">
    <location>
        <begin position="13"/>
        <end position="413"/>
    </location>
</feature>
<name>A0A2W5A8T2_9SPHN</name>
<dbReference type="NCBIfam" id="TIGR03467">
    <property type="entry name" value="HpnE"/>
    <property type="match status" value="1"/>
</dbReference>
<accession>A0A2W5A8T2</accession>
<dbReference type="InterPro" id="IPR036188">
    <property type="entry name" value="FAD/NAD-bd_sf"/>
</dbReference>
<gene>
    <name evidence="2" type="ORF">DI623_05870</name>
</gene>
<evidence type="ECO:0000259" key="1">
    <source>
        <dbReference type="Pfam" id="PF01593"/>
    </source>
</evidence>
<dbReference type="EMBL" id="QFNN01000022">
    <property type="protein sequence ID" value="PZO90713.1"/>
    <property type="molecule type" value="Genomic_DNA"/>
</dbReference>
<dbReference type="PANTHER" id="PTHR42923">
    <property type="entry name" value="PROTOPORPHYRINOGEN OXIDASE"/>
    <property type="match status" value="1"/>
</dbReference>
<proteinExistence type="predicted"/>
<dbReference type="InterPro" id="IPR002937">
    <property type="entry name" value="Amino_oxidase"/>
</dbReference>